<name>A0ACC3BLK8_PYRYE</name>
<protein>
    <submittedName>
        <fullName evidence="1">Uncharacterized protein</fullName>
    </submittedName>
</protein>
<sequence length="276" mass="28911">MGTPALPSPARMVGVVMAASAFLLGVFVGPHLVGPVGVQPVGNALTPAAAAPPPPPPSAAILSFPPSIRRLLINVGPNYDPLTPPDDDPATGVLAVEAQLEVASELRERLARAHPGRFFVIPAALAGEEHVGFRSFHMYNNGGVSSSLAEAAANHSWAAAGEGGRIGQGVEFVPVLTLGRLLGAVPPDVAIPLLKTDTQGFDLSVIQSADRAALRRVDRLMVEVYENSTYYNLPDGVVNDLSAWVPHMQRMGFALTSHPNWSGGEGDALFDRIGEP</sequence>
<evidence type="ECO:0000313" key="2">
    <source>
        <dbReference type="Proteomes" id="UP000798662"/>
    </source>
</evidence>
<organism evidence="1 2">
    <name type="scientific">Pyropia yezoensis</name>
    <name type="common">Susabi-nori</name>
    <name type="synonym">Porphyra yezoensis</name>
    <dbReference type="NCBI Taxonomy" id="2788"/>
    <lineage>
        <taxon>Eukaryota</taxon>
        <taxon>Rhodophyta</taxon>
        <taxon>Bangiophyceae</taxon>
        <taxon>Bangiales</taxon>
        <taxon>Bangiaceae</taxon>
        <taxon>Pyropia</taxon>
    </lineage>
</organism>
<accession>A0ACC3BLK8</accession>
<proteinExistence type="predicted"/>
<gene>
    <name evidence="1" type="ORF">I4F81_001403</name>
</gene>
<comment type="caution">
    <text evidence="1">The sequence shown here is derived from an EMBL/GenBank/DDBJ whole genome shotgun (WGS) entry which is preliminary data.</text>
</comment>
<dbReference type="Proteomes" id="UP000798662">
    <property type="component" value="Chromosome 1"/>
</dbReference>
<dbReference type="EMBL" id="CM020618">
    <property type="protein sequence ID" value="KAK1858803.1"/>
    <property type="molecule type" value="Genomic_DNA"/>
</dbReference>
<evidence type="ECO:0000313" key="1">
    <source>
        <dbReference type="EMBL" id="KAK1858803.1"/>
    </source>
</evidence>
<reference evidence="1" key="1">
    <citation type="submission" date="2019-11" db="EMBL/GenBank/DDBJ databases">
        <title>Nori genome reveals adaptations in red seaweeds to the harsh intertidal environment.</title>
        <authorList>
            <person name="Wang D."/>
            <person name="Mao Y."/>
        </authorList>
    </citation>
    <scope>NUCLEOTIDE SEQUENCE</scope>
    <source>
        <tissue evidence="1">Gametophyte</tissue>
    </source>
</reference>
<keyword evidence="2" id="KW-1185">Reference proteome</keyword>